<evidence type="ECO:0008006" key="4">
    <source>
        <dbReference type="Google" id="ProtNLM"/>
    </source>
</evidence>
<proteinExistence type="predicted"/>
<dbReference type="KEGG" id="amon:H9L24_09700"/>
<keyword evidence="3" id="KW-1185">Reference proteome</keyword>
<protein>
    <recommendedName>
        <fullName evidence="4">Toxin-antitoxin system YwqK family antitoxin</fullName>
    </recommendedName>
</protein>
<dbReference type="Pfam" id="PF07661">
    <property type="entry name" value="MORN_2"/>
    <property type="match status" value="1"/>
</dbReference>
<dbReference type="Gene3D" id="3.90.930.1">
    <property type="match status" value="2"/>
</dbReference>
<dbReference type="Proteomes" id="UP000516057">
    <property type="component" value="Chromosome"/>
</dbReference>
<dbReference type="AlphaFoldDB" id="A0A7H0HLA7"/>
<sequence length="367" mass="41477">MNGKPVNPSNGAETAGLTGLLRCREEDTGRLQREQELQNGKFLGLERFYDREGRLARERRVNERGNSQGRVAEFWPNGQLRREELAENGRTQGPVRRFSEQGKLERLSFHGEGRELFYAEYNGAGQIMRLQCHAASVLPEDRKPCGFEGAVDTVLYTASGDKAAQMRYEQGRLLAATEWSAGGVLAAQQLRENGRRVHRQYTTEEGKAVLREERIYEADERALPDRRGLLAQTRRWGASGQLTEQRAYVAGREVLLERWYLNGALRERTALSGEGAAARILRELHDDEGQIARRERLTAEQQPTGVQQYYHPNGRLAREDTYGSPDAQGRTRLQARKEWDPDGQLQADDVLLEDGSRQRKAGGQLGS</sequence>
<feature type="region of interest" description="Disordered" evidence="1">
    <location>
        <begin position="297"/>
        <end position="367"/>
    </location>
</feature>
<name>A0A7H0HLA7_9BURK</name>
<evidence type="ECO:0000313" key="2">
    <source>
        <dbReference type="EMBL" id="QNP61323.1"/>
    </source>
</evidence>
<gene>
    <name evidence="2" type="ORF">H9L24_09700</name>
</gene>
<dbReference type="EMBL" id="CP060790">
    <property type="protein sequence ID" value="QNP61323.1"/>
    <property type="molecule type" value="Genomic_DNA"/>
</dbReference>
<accession>A0A7H0HLA7</accession>
<dbReference type="SUPFAM" id="SSF82185">
    <property type="entry name" value="Histone H3 K4-specific methyltransferase SET7/9 N-terminal domain"/>
    <property type="match status" value="1"/>
</dbReference>
<evidence type="ECO:0000313" key="3">
    <source>
        <dbReference type="Proteomes" id="UP000516057"/>
    </source>
</evidence>
<evidence type="ECO:0000256" key="1">
    <source>
        <dbReference type="SAM" id="MobiDB-lite"/>
    </source>
</evidence>
<reference evidence="2 3" key="1">
    <citation type="submission" date="2020-08" db="EMBL/GenBank/DDBJ databases">
        <title>Genome sequence of Acidovorax monticola KACC 19171T.</title>
        <authorList>
            <person name="Hyun D.-W."/>
            <person name="Bae J.-W."/>
        </authorList>
    </citation>
    <scope>NUCLEOTIDE SEQUENCE [LARGE SCALE GENOMIC DNA]</scope>
    <source>
        <strain evidence="2 3">KACC 19171</strain>
    </source>
</reference>
<dbReference type="InterPro" id="IPR011652">
    <property type="entry name" value="MORN_2"/>
</dbReference>
<organism evidence="2 3">
    <name type="scientific">Paenacidovorax monticola</name>
    <dbReference type="NCBI Taxonomy" id="1926868"/>
    <lineage>
        <taxon>Bacteria</taxon>
        <taxon>Pseudomonadati</taxon>
        <taxon>Pseudomonadota</taxon>
        <taxon>Betaproteobacteria</taxon>
        <taxon>Burkholderiales</taxon>
        <taxon>Comamonadaceae</taxon>
        <taxon>Paenacidovorax</taxon>
    </lineage>
</organism>